<feature type="transmembrane region" description="Helical" evidence="1">
    <location>
        <begin position="20"/>
        <end position="39"/>
    </location>
</feature>
<dbReference type="Pfam" id="PF10067">
    <property type="entry name" value="DUF2306"/>
    <property type="match status" value="1"/>
</dbReference>
<dbReference type="EMBL" id="JAHKNI010000005">
    <property type="protein sequence ID" value="MBU3063035.1"/>
    <property type="molecule type" value="Genomic_DNA"/>
</dbReference>
<proteinExistence type="predicted"/>
<evidence type="ECO:0000313" key="2">
    <source>
        <dbReference type="EMBL" id="MBU3063035.1"/>
    </source>
</evidence>
<dbReference type="Proteomes" id="UP000733379">
    <property type="component" value="Unassembled WGS sequence"/>
</dbReference>
<keyword evidence="1" id="KW-0812">Transmembrane</keyword>
<name>A0ABS6AYB2_9NOCA</name>
<keyword evidence="1" id="KW-1133">Transmembrane helix</keyword>
<evidence type="ECO:0000313" key="3">
    <source>
        <dbReference type="Proteomes" id="UP000733379"/>
    </source>
</evidence>
<keyword evidence="1" id="KW-0472">Membrane</keyword>
<comment type="caution">
    <text evidence="2">The sequence shown here is derived from an EMBL/GenBank/DDBJ whole genome shotgun (WGS) entry which is preliminary data.</text>
</comment>
<gene>
    <name evidence="2" type="ORF">KO481_16065</name>
</gene>
<keyword evidence="3" id="KW-1185">Reference proteome</keyword>
<reference evidence="2 3" key="1">
    <citation type="submission" date="2021-06" db="EMBL/GenBank/DDBJ databases">
        <title>Actinomycetes sequencing.</title>
        <authorList>
            <person name="Shan Q."/>
        </authorList>
    </citation>
    <scope>NUCLEOTIDE SEQUENCE [LARGE SCALE GENOMIC DNA]</scope>
    <source>
        <strain evidence="2 3">NEAU-G5</strain>
    </source>
</reference>
<dbReference type="InterPro" id="IPR018750">
    <property type="entry name" value="DUF2306_membrane"/>
</dbReference>
<feature type="transmembrane region" description="Helical" evidence="1">
    <location>
        <begin position="104"/>
        <end position="122"/>
    </location>
</feature>
<feature type="transmembrane region" description="Helical" evidence="1">
    <location>
        <begin position="128"/>
        <end position="145"/>
    </location>
</feature>
<evidence type="ECO:0000256" key="1">
    <source>
        <dbReference type="SAM" id="Phobius"/>
    </source>
</evidence>
<organism evidence="2 3">
    <name type="scientific">Nocardia albiluteola</name>
    <dbReference type="NCBI Taxonomy" id="2842303"/>
    <lineage>
        <taxon>Bacteria</taxon>
        <taxon>Bacillati</taxon>
        <taxon>Actinomycetota</taxon>
        <taxon>Actinomycetes</taxon>
        <taxon>Mycobacteriales</taxon>
        <taxon>Nocardiaceae</taxon>
        <taxon>Nocardia</taxon>
    </lineage>
</organism>
<protein>
    <submittedName>
        <fullName evidence="2">DUF2306 domain-containing protein</fullName>
    </submittedName>
</protein>
<feature type="transmembrane region" description="Helical" evidence="1">
    <location>
        <begin position="166"/>
        <end position="190"/>
    </location>
</feature>
<feature type="transmembrane region" description="Helical" evidence="1">
    <location>
        <begin position="202"/>
        <end position="222"/>
    </location>
</feature>
<feature type="transmembrane region" description="Helical" evidence="1">
    <location>
        <begin position="66"/>
        <end position="84"/>
    </location>
</feature>
<sequence>MAVTTTAAPRRSPARARWSWAWVTFSAVAIAAYFVGQYAQGSLDSLAHSHVGLAKTYAVRPWPIQVAFYFHIVFAGLALALGPWQFARRIRLRHITVHRTIGRAYLLCVLLGGVAALIMAPFNSVGLLGFFGFAMLAALWLWTGWRAYRAVRERDIAAHQAWMIRCFALTYAAVTLRLEFGALILVQLPFVHAGMSTITANAYAPLPFLCWLPNLAVAELMIRRRGLPAALPSR</sequence>
<dbReference type="RefSeq" id="WP_215917965.1">
    <property type="nucleotide sequence ID" value="NZ_JAHKNI010000005.1"/>
</dbReference>
<accession>A0ABS6AYB2</accession>